<evidence type="ECO:0000313" key="2">
    <source>
        <dbReference type="EMBL" id="ABC86719.1"/>
    </source>
</evidence>
<reference evidence="2" key="1">
    <citation type="journal article" date="2011" name="BMC Res. Notes">
        <title>Expression of multiple forms of 3'-end variant CCK2 receptor mRNAs in human pancreatic adenocarcinoma.</title>
        <authorList>
            <person name="Ryberg A."/>
            <person name="Borch K."/>
            <person name="Monstein H.J."/>
        </authorList>
    </citation>
    <scope>NUCLEOTIDE SEQUENCE</scope>
    <source>
        <tissue evidence="2">Pancreatic tumor</tissue>
    </source>
</reference>
<protein>
    <submittedName>
        <fullName evidence="2">Cholecystokinin B receptor splice variant hip/hop1</fullName>
    </submittedName>
</protein>
<dbReference type="OrthoDB" id="5987936at2759"/>
<accession>A0SEH5</accession>
<feature type="non-terminal residue" evidence="2">
    <location>
        <position position="1"/>
    </location>
</feature>
<name>A0SEH5_HUMAN</name>
<keyword evidence="2" id="KW-0675">Receptor</keyword>
<gene>
    <name evidence="2" type="primary">CCKBR</name>
</gene>
<dbReference type="PeptideAtlas" id="A0SEH5"/>
<feature type="region of interest" description="Disordered" evidence="1">
    <location>
        <begin position="1"/>
        <end position="20"/>
    </location>
</feature>
<proteinExistence type="evidence at transcript level"/>
<evidence type="ECO:0000256" key="1">
    <source>
        <dbReference type="SAM" id="MobiDB-lite"/>
    </source>
</evidence>
<organism evidence="2">
    <name type="scientific">Homo sapiens</name>
    <name type="common">Human</name>
    <dbReference type="NCBI Taxonomy" id="9606"/>
    <lineage>
        <taxon>Eukaryota</taxon>
        <taxon>Metazoa</taxon>
        <taxon>Chordata</taxon>
        <taxon>Craniata</taxon>
        <taxon>Vertebrata</taxon>
        <taxon>Euteleostomi</taxon>
        <taxon>Mammalia</taxon>
        <taxon>Eutheria</taxon>
        <taxon>Euarchontoglires</taxon>
        <taxon>Primates</taxon>
        <taxon>Haplorrhini</taxon>
        <taxon>Catarrhini</taxon>
        <taxon>Hominidae</taxon>
        <taxon>Homo</taxon>
    </lineage>
</organism>
<dbReference type="EMBL" id="DQ335649">
    <property type="protein sequence ID" value="ABC86719.1"/>
    <property type="molecule type" value="mRNA"/>
</dbReference>
<dbReference type="AlphaFoldDB" id="A0SEH5"/>
<sequence length="61" mass="6500">RVRNQGGLPGGAGPREQNLGEAELGAEVRWGLGWRLGGLAFFSDRPPFVLRGCSPERALPA</sequence>